<reference evidence="10 11" key="1">
    <citation type="journal article" date="2012" name="J. Bacteriol.">
        <title>Comparative Genomic Analyses of 17 Clinical Isolates of Gardnerella vaginalis Provide Evidence of Multiple Genetically Isolated Clades Consistent with Subspeciation into Genovars.</title>
        <authorList>
            <person name="Ahmed A."/>
            <person name="Earl J."/>
            <person name="Retchless A."/>
            <person name="Hillier S."/>
            <person name="Rabe L."/>
            <person name="Cherpes T."/>
            <person name="Powell E."/>
            <person name="Janto B."/>
            <person name="Eutsey R."/>
            <person name="Hiller N.L."/>
            <person name="Boissy R."/>
            <person name="Dahlgreen M."/>
            <person name="Hall B."/>
            <person name="Costerton J."/>
            <person name="Post J.C."/>
            <person name="Hu F."/>
            <person name="Ehrlich G."/>
        </authorList>
    </citation>
    <scope>NUCLEOTIDE SEQUENCE [LARGE SCALE GENOMIC DNA]</scope>
    <source>
        <strain evidence="10 11">1500E</strain>
    </source>
</reference>
<feature type="transmembrane region" description="Helical" evidence="7">
    <location>
        <begin position="347"/>
        <end position="371"/>
    </location>
</feature>
<dbReference type="GO" id="GO:0005886">
    <property type="term" value="C:plasma membrane"/>
    <property type="evidence" value="ECO:0007669"/>
    <property type="project" value="UniProtKB-SubCell"/>
</dbReference>
<sequence>MRNTFKRAILAIIRRPASTFPTLIAIMLAAATVIIVVGISSSSAAQTAIRFERLQEPAISVHLPYEAWRESEKSLTKMLLSDPSVYHAGTFVSSEATGVALKVHVPRWSTSIEANVAIMSYEGLLARGGRIVAGSIPSRTDIDPLQVMLGNRIAKDLGLSCNHIGQTLQVGKHTMVFAGIVSDAPEKLDLATSIIVTPQTAFRMRWIGNHRTLLILTDERAVKSIAEVVASLVWPYDLKAVSVKTPADPAKLRQSLVGDAQNLALIVSGVMVTVSIISILNTMQLAVSERHRQIGISMALGFTPKQIITQFLVEATLLGGVGSTMGFLLGAIVVICVATFFSWPYLLPYYVLLIVPFGLFIGAFAGILPAFRASRIDPAQLLRTL</sequence>
<evidence type="ECO:0000256" key="5">
    <source>
        <dbReference type="ARBA" id="ARBA00023136"/>
    </source>
</evidence>
<gene>
    <name evidence="10" type="ORF">CGSMWGv1500E_05686</name>
</gene>
<dbReference type="PATRIC" id="fig|698957.3.peg.1097"/>
<feature type="transmembrane region" description="Helical" evidence="7">
    <location>
        <begin position="20"/>
        <end position="40"/>
    </location>
</feature>
<keyword evidence="4 7" id="KW-1133">Transmembrane helix</keyword>
<comment type="subcellular location">
    <subcellularLocation>
        <location evidence="1">Cell membrane</location>
        <topology evidence="1">Multi-pass membrane protein</topology>
    </subcellularLocation>
</comment>
<proteinExistence type="inferred from homology"/>
<dbReference type="Proteomes" id="UP000032875">
    <property type="component" value="Unassembled WGS sequence"/>
</dbReference>
<dbReference type="AlphaFoldDB" id="I4LY01"/>
<organism evidence="10 11">
    <name type="scientific">Gardnerella vaginalis 1500E</name>
    <dbReference type="NCBI Taxonomy" id="698957"/>
    <lineage>
        <taxon>Bacteria</taxon>
        <taxon>Bacillati</taxon>
        <taxon>Actinomycetota</taxon>
        <taxon>Actinomycetes</taxon>
        <taxon>Bifidobacteriales</taxon>
        <taxon>Bifidobacteriaceae</taxon>
        <taxon>Gardnerella</taxon>
    </lineage>
</organism>
<evidence type="ECO:0000256" key="1">
    <source>
        <dbReference type="ARBA" id="ARBA00004651"/>
    </source>
</evidence>
<dbReference type="InterPro" id="IPR003838">
    <property type="entry name" value="ABC3_permease_C"/>
</dbReference>
<keyword evidence="2" id="KW-1003">Cell membrane</keyword>
<dbReference type="PANTHER" id="PTHR30572">
    <property type="entry name" value="MEMBRANE COMPONENT OF TRANSPORTER-RELATED"/>
    <property type="match status" value="1"/>
</dbReference>
<accession>I4LY01</accession>
<evidence type="ECO:0000256" key="6">
    <source>
        <dbReference type="ARBA" id="ARBA00038076"/>
    </source>
</evidence>
<evidence type="ECO:0000256" key="4">
    <source>
        <dbReference type="ARBA" id="ARBA00022989"/>
    </source>
</evidence>
<keyword evidence="10" id="KW-0449">Lipoprotein</keyword>
<dbReference type="EMBL" id="ADES01000025">
    <property type="protein sequence ID" value="EIK81841.1"/>
    <property type="molecule type" value="Genomic_DNA"/>
</dbReference>
<evidence type="ECO:0000313" key="10">
    <source>
        <dbReference type="EMBL" id="EIK81841.1"/>
    </source>
</evidence>
<keyword evidence="5 7" id="KW-0472">Membrane</keyword>
<dbReference type="InterPro" id="IPR025857">
    <property type="entry name" value="MacB_PCD"/>
</dbReference>
<dbReference type="InterPro" id="IPR050250">
    <property type="entry name" value="Macrolide_Exporter_MacB"/>
</dbReference>
<evidence type="ECO:0000256" key="2">
    <source>
        <dbReference type="ARBA" id="ARBA00022475"/>
    </source>
</evidence>
<feature type="domain" description="ABC3 transporter permease C-terminal" evidence="8">
    <location>
        <begin position="266"/>
        <end position="378"/>
    </location>
</feature>
<comment type="caution">
    <text evidence="10">The sequence shown here is derived from an EMBL/GenBank/DDBJ whole genome shotgun (WGS) entry which is preliminary data.</text>
</comment>
<protein>
    <submittedName>
        <fullName evidence="10">ABC-type transport system, involved in lipoprotein release, permease component</fullName>
    </submittedName>
</protein>
<dbReference type="Pfam" id="PF12704">
    <property type="entry name" value="MacB_PCD"/>
    <property type="match status" value="1"/>
</dbReference>
<keyword evidence="3 7" id="KW-0812">Transmembrane</keyword>
<evidence type="ECO:0000259" key="8">
    <source>
        <dbReference type="Pfam" id="PF02687"/>
    </source>
</evidence>
<evidence type="ECO:0000259" key="9">
    <source>
        <dbReference type="Pfam" id="PF12704"/>
    </source>
</evidence>
<dbReference type="PANTHER" id="PTHR30572:SF4">
    <property type="entry name" value="ABC TRANSPORTER PERMEASE YTRF"/>
    <property type="match status" value="1"/>
</dbReference>
<feature type="domain" description="MacB-like periplasmic core" evidence="9">
    <location>
        <begin position="19"/>
        <end position="226"/>
    </location>
</feature>
<evidence type="ECO:0000313" key="11">
    <source>
        <dbReference type="Proteomes" id="UP000032875"/>
    </source>
</evidence>
<dbReference type="GO" id="GO:0022857">
    <property type="term" value="F:transmembrane transporter activity"/>
    <property type="evidence" value="ECO:0007669"/>
    <property type="project" value="TreeGrafter"/>
</dbReference>
<feature type="transmembrane region" description="Helical" evidence="7">
    <location>
        <begin position="263"/>
        <end position="287"/>
    </location>
</feature>
<dbReference type="RefSeq" id="WP_004129496.1">
    <property type="nucleotide sequence ID" value="NZ_ADES01000025.1"/>
</dbReference>
<feature type="transmembrane region" description="Helical" evidence="7">
    <location>
        <begin position="308"/>
        <end position="341"/>
    </location>
</feature>
<evidence type="ECO:0000256" key="3">
    <source>
        <dbReference type="ARBA" id="ARBA00022692"/>
    </source>
</evidence>
<dbReference type="Pfam" id="PF02687">
    <property type="entry name" value="FtsX"/>
    <property type="match status" value="1"/>
</dbReference>
<evidence type="ECO:0000256" key="7">
    <source>
        <dbReference type="SAM" id="Phobius"/>
    </source>
</evidence>
<name>I4LY01_GARVA</name>
<comment type="similarity">
    <text evidence="6">Belongs to the ABC-4 integral membrane protein family.</text>
</comment>